<dbReference type="EMBL" id="JAGFNK010000001">
    <property type="protein sequence ID" value="KAI9513546.1"/>
    <property type="molecule type" value="Genomic_DNA"/>
</dbReference>
<dbReference type="Proteomes" id="UP001207468">
    <property type="component" value="Unassembled WGS sequence"/>
</dbReference>
<organism evidence="1 2">
    <name type="scientific">Russula earlei</name>
    <dbReference type="NCBI Taxonomy" id="71964"/>
    <lineage>
        <taxon>Eukaryota</taxon>
        <taxon>Fungi</taxon>
        <taxon>Dikarya</taxon>
        <taxon>Basidiomycota</taxon>
        <taxon>Agaricomycotina</taxon>
        <taxon>Agaricomycetes</taxon>
        <taxon>Russulales</taxon>
        <taxon>Russulaceae</taxon>
        <taxon>Russula</taxon>
    </lineage>
</organism>
<comment type="caution">
    <text evidence="1">The sequence shown here is derived from an EMBL/GenBank/DDBJ whole genome shotgun (WGS) entry which is preliminary data.</text>
</comment>
<protein>
    <submittedName>
        <fullName evidence="1">Uncharacterized protein</fullName>
    </submittedName>
</protein>
<accession>A0ACC0UPK7</accession>
<evidence type="ECO:0000313" key="2">
    <source>
        <dbReference type="Proteomes" id="UP001207468"/>
    </source>
</evidence>
<sequence length="421" mass="47530">MYLSLSSSGPIEWNHNQESSLIQDVSPFSPAYDGRSTTTLRERMRELYLQFLWLPESVMPLNQFVRMARSLARHSAPASSADDEAHPLHAALDGVTLTGKWCSYKYQERLPNALVVPPRAPCADTGADTDTDREASIMRFVLDRHAPRPERPEGPARDRDRDPSRSSSDESRRWLSEIEKREVKIQILLHLLKLTLPGPCSAAPVRPLPVPSHARKKRRRVQPSSDEEVDPTPRSVLEDRLEGLMDRLVLWQMALPDVEAGADGTKPVRDWMQMFCDDVVQPAFSQELPEQYKLLRQKLFRIPQWMSSSDAESDGDNDMNDSNDAKSTPQDEERPDHAALLFNSARARTNNADSKHGSAAQSRSRSLSISLEQEAGMRRTESNPRRVLHREVSMSKVFKGRRNGNDGTDQGAATTCEEGRR</sequence>
<evidence type="ECO:0000313" key="1">
    <source>
        <dbReference type="EMBL" id="KAI9513546.1"/>
    </source>
</evidence>
<gene>
    <name evidence="1" type="ORF">F5148DRAFT_12471</name>
</gene>
<reference evidence="1" key="1">
    <citation type="submission" date="2021-03" db="EMBL/GenBank/DDBJ databases">
        <title>Evolutionary priming and transition to the ectomycorrhizal habit in an iconic lineage of mushroom-forming fungi: is preadaptation a requirement?</title>
        <authorList>
            <consortium name="DOE Joint Genome Institute"/>
            <person name="Looney B.P."/>
            <person name="Miyauchi S."/>
            <person name="Morin E."/>
            <person name="Drula E."/>
            <person name="Courty P.E."/>
            <person name="Chicoki N."/>
            <person name="Fauchery L."/>
            <person name="Kohler A."/>
            <person name="Kuo A."/>
            <person name="LaButti K."/>
            <person name="Pangilinan J."/>
            <person name="Lipzen A."/>
            <person name="Riley R."/>
            <person name="Andreopoulos W."/>
            <person name="He G."/>
            <person name="Johnson J."/>
            <person name="Barry K.W."/>
            <person name="Grigoriev I.V."/>
            <person name="Nagy L."/>
            <person name="Hibbett D."/>
            <person name="Henrissat B."/>
            <person name="Matheny P.B."/>
            <person name="Labbe J."/>
            <person name="Martin A.F."/>
        </authorList>
    </citation>
    <scope>NUCLEOTIDE SEQUENCE</scope>
    <source>
        <strain evidence="1">BPL698</strain>
    </source>
</reference>
<keyword evidence="2" id="KW-1185">Reference proteome</keyword>
<name>A0ACC0UPK7_9AGAM</name>
<proteinExistence type="predicted"/>